<dbReference type="Proteomes" id="UP001152795">
    <property type="component" value="Unassembled WGS sequence"/>
</dbReference>
<comment type="caution">
    <text evidence="1">The sequence shown here is derived from an EMBL/GenBank/DDBJ whole genome shotgun (WGS) entry which is preliminary data.</text>
</comment>
<accession>A0A7D9EK61</accession>
<sequence>MAPTFNRDLKRTTRGDVVMCKISEDDNFQIETKYNKESTNETVVITHYMKNAKCELTNKNTKLNGSRPFKCRPIHLKIKEGIPGWDSWKDKIITVGCEAFIPH</sequence>
<proteinExistence type="predicted"/>
<dbReference type="AlphaFoldDB" id="A0A7D9EK61"/>
<evidence type="ECO:0000313" key="2">
    <source>
        <dbReference type="Proteomes" id="UP001152795"/>
    </source>
</evidence>
<organism evidence="1 2">
    <name type="scientific">Paramuricea clavata</name>
    <name type="common">Red gorgonian</name>
    <name type="synonym">Violescent sea-whip</name>
    <dbReference type="NCBI Taxonomy" id="317549"/>
    <lineage>
        <taxon>Eukaryota</taxon>
        <taxon>Metazoa</taxon>
        <taxon>Cnidaria</taxon>
        <taxon>Anthozoa</taxon>
        <taxon>Octocorallia</taxon>
        <taxon>Malacalcyonacea</taxon>
        <taxon>Plexauridae</taxon>
        <taxon>Paramuricea</taxon>
    </lineage>
</organism>
<protein>
    <submittedName>
        <fullName evidence="1">Uncharacterized protein</fullName>
    </submittedName>
</protein>
<evidence type="ECO:0000313" key="1">
    <source>
        <dbReference type="EMBL" id="CAB4011440.1"/>
    </source>
</evidence>
<dbReference type="EMBL" id="CACRXK020007148">
    <property type="protein sequence ID" value="CAB4011440.1"/>
    <property type="molecule type" value="Genomic_DNA"/>
</dbReference>
<name>A0A7D9EK61_PARCT</name>
<reference evidence="1" key="1">
    <citation type="submission" date="2020-04" db="EMBL/GenBank/DDBJ databases">
        <authorList>
            <person name="Alioto T."/>
            <person name="Alioto T."/>
            <person name="Gomez Garrido J."/>
        </authorList>
    </citation>
    <scope>NUCLEOTIDE SEQUENCE</scope>
    <source>
        <strain evidence="1">A484AB</strain>
    </source>
</reference>
<keyword evidence="2" id="KW-1185">Reference proteome</keyword>
<gene>
    <name evidence="1" type="ORF">PACLA_8A042532</name>
</gene>